<comment type="function">
    <text evidence="7">Catalyzes the base-exchange of a guanine (G) residue with the queuine precursor 7-aminomethyl-7-deazaguanine (PreQ1) at position 34 (anticodon wobble position) in tRNAs with GU(N) anticodons (tRNA-Asp, -Asn, -His and -Tyr). Catalysis occurs through a double-displacement mechanism. The nucleophile active site attacks the C1' of nucleotide 34 to detach the guanine base from the RNA, forming a covalent enzyme-RNA intermediate. The proton acceptor active site deprotonates the incoming PreQ1, allowing a nucleophilic attack on the C1' of the ribose to form the product. After dissociation, two additional enzymatic reactions on the tRNA convert PreQ1 to queuine (Q), resulting in the hypermodified nucleoside queuosine (7-(((4,5-cis-dihydroxy-2-cyclopenten-1-yl)amino)methyl)-7-deazaguanosine).</text>
</comment>
<comment type="catalytic activity">
    <reaction evidence="6 7">
        <text>7-aminomethyl-7-carbaguanine + guanosine(34) in tRNA = 7-aminomethyl-7-carbaguanosine(34) in tRNA + guanine</text>
        <dbReference type="Rhea" id="RHEA:24104"/>
        <dbReference type="Rhea" id="RHEA-COMP:10341"/>
        <dbReference type="Rhea" id="RHEA-COMP:10342"/>
        <dbReference type="ChEBI" id="CHEBI:16235"/>
        <dbReference type="ChEBI" id="CHEBI:58703"/>
        <dbReference type="ChEBI" id="CHEBI:74269"/>
        <dbReference type="ChEBI" id="CHEBI:82833"/>
        <dbReference type="EC" id="2.4.2.29"/>
    </reaction>
</comment>
<organism evidence="9 10">
    <name type="scientific">Fodinibius salinus</name>
    <dbReference type="NCBI Taxonomy" id="860790"/>
    <lineage>
        <taxon>Bacteria</taxon>
        <taxon>Pseudomonadati</taxon>
        <taxon>Balneolota</taxon>
        <taxon>Balneolia</taxon>
        <taxon>Balneolales</taxon>
        <taxon>Balneolaceae</taxon>
        <taxon>Fodinibius</taxon>
    </lineage>
</organism>
<keyword evidence="10" id="KW-1185">Reference proteome</keyword>
<evidence type="ECO:0000256" key="5">
    <source>
        <dbReference type="ARBA" id="ARBA00022785"/>
    </source>
</evidence>
<dbReference type="Gene3D" id="3.20.20.105">
    <property type="entry name" value="Queuine tRNA-ribosyltransferase-like"/>
    <property type="match status" value="1"/>
</dbReference>
<dbReference type="HAMAP" id="MF_00168">
    <property type="entry name" value="Q_tRNA_Tgt"/>
    <property type="match status" value="1"/>
</dbReference>
<sequence length="375" mass="42577">MFELKKTADSSKARLGTLTTDHGEIDTPIFMPVGTLATVKAVKQNDLINKIKAQIILGNTYHLYLRPGCDIIENAGGLHPFMSWDRPILTDSGGYQVFSLSDNRELTEEGAEFKSHLDGSKHMFTPESVVDIQRTLGSDIMMVLDECPPHPCSYEYAKESMELTHRWEKRGRDAFLNTDPKYGHKQAQFGIVQGGTFEDLRIESAKRVTDMDFEGIAIGGLSVGEPTDLMYEMTDLNTDYLPENKPRYLMGVGKPANLLHCIARGVDMFDCVLPTRNARNGQIFTENGYINISNAKWKNHNEPLDPNFPSDLCSKYKMSYIHHLFRNNELLGLELASLHNLIFYLSLMDEVKERIANDTFHNWYEDKAELLNTKI</sequence>
<evidence type="ECO:0000256" key="1">
    <source>
        <dbReference type="ARBA" id="ARBA00004691"/>
    </source>
</evidence>
<keyword evidence="3 7" id="KW-0808">Transferase</keyword>
<feature type="binding site" evidence="7">
    <location>
        <position position="220"/>
    </location>
    <ligand>
        <name>substrate</name>
    </ligand>
</feature>
<comment type="caution">
    <text evidence="9">The sequence shown here is derived from an EMBL/GenBank/DDBJ whole genome shotgun (WGS) entry which is preliminary data.</text>
</comment>
<dbReference type="FunFam" id="3.20.20.105:FF:000001">
    <property type="entry name" value="Queuine tRNA-ribosyltransferase"/>
    <property type="match status" value="1"/>
</dbReference>
<dbReference type="AlphaFoldDB" id="A0A5D3YJ47"/>
<dbReference type="GO" id="GO:0008616">
    <property type="term" value="P:tRNA queuosine(34) biosynthetic process"/>
    <property type="evidence" value="ECO:0007669"/>
    <property type="project" value="UniProtKB-UniRule"/>
</dbReference>
<dbReference type="SUPFAM" id="SSF51713">
    <property type="entry name" value="tRNA-guanine transglycosylase"/>
    <property type="match status" value="1"/>
</dbReference>
<feature type="binding site" evidence="7">
    <location>
        <position position="145"/>
    </location>
    <ligand>
        <name>substrate</name>
    </ligand>
</feature>
<dbReference type="PANTHER" id="PTHR46499">
    <property type="entry name" value="QUEUINE TRNA-RIBOSYLTRANSFERASE"/>
    <property type="match status" value="1"/>
</dbReference>
<evidence type="ECO:0000259" key="8">
    <source>
        <dbReference type="Pfam" id="PF01702"/>
    </source>
</evidence>
<evidence type="ECO:0000256" key="4">
    <source>
        <dbReference type="ARBA" id="ARBA00022694"/>
    </source>
</evidence>
<dbReference type="NCBIfam" id="TIGR00449">
    <property type="entry name" value="tgt_general"/>
    <property type="match status" value="1"/>
</dbReference>
<protein>
    <recommendedName>
        <fullName evidence="7">Queuine tRNA-ribosyltransferase</fullName>
        <ecNumber evidence="7">2.4.2.29</ecNumber>
    </recommendedName>
    <alternativeName>
        <fullName evidence="7">Guanine insertion enzyme</fullName>
    </alternativeName>
    <alternativeName>
        <fullName evidence="7">tRNA-guanine transglycosylase</fullName>
    </alternativeName>
</protein>
<dbReference type="PANTHER" id="PTHR46499:SF1">
    <property type="entry name" value="QUEUINE TRNA-RIBOSYLTRANSFERASE"/>
    <property type="match status" value="1"/>
</dbReference>
<dbReference type="InterPro" id="IPR004803">
    <property type="entry name" value="TGT"/>
</dbReference>
<comment type="pathway">
    <text evidence="1 7">tRNA modification; tRNA-queuosine biosynthesis.</text>
</comment>
<keyword evidence="4 7" id="KW-0819">tRNA processing</keyword>
<name>A0A5D3YJ47_9BACT</name>
<gene>
    <name evidence="7" type="primary">tgt</name>
    <name evidence="9" type="ORF">LX73_2481</name>
</gene>
<dbReference type="OrthoDB" id="9805417at2"/>
<accession>A0A5D3YJ47</accession>
<dbReference type="RefSeq" id="WP_148899800.1">
    <property type="nucleotide sequence ID" value="NZ_VNHY01000005.1"/>
</dbReference>
<feature type="binding site" evidence="7">
    <location>
        <begin position="91"/>
        <end position="95"/>
    </location>
    <ligand>
        <name>substrate</name>
    </ligand>
</feature>
<evidence type="ECO:0000256" key="3">
    <source>
        <dbReference type="ARBA" id="ARBA00022679"/>
    </source>
</evidence>
<feature type="region of interest" description="RNA binding; important for wobble base 34 recognition" evidence="7">
    <location>
        <begin position="275"/>
        <end position="279"/>
    </location>
</feature>
<keyword evidence="2 7" id="KW-0328">Glycosyltransferase</keyword>
<comment type="similarity">
    <text evidence="7">Belongs to the queuine tRNA-ribosyltransferase family.</text>
</comment>
<evidence type="ECO:0000313" key="10">
    <source>
        <dbReference type="Proteomes" id="UP000324595"/>
    </source>
</evidence>
<dbReference type="UniPathway" id="UPA00392"/>
<dbReference type="InterPro" id="IPR002616">
    <property type="entry name" value="tRNA_ribo_trans-like"/>
</dbReference>
<evidence type="ECO:0000256" key="6">
    <source>
        <dbReference type="ARBA" id="ARBA00050112"/>
    </source>
</evidence>
<feature type="domain" description="tRNA-guanine(15) transglycosylase-like" evidence="8">
    <location>
        <begin position="11"/>
        <end position="369"/>
    </location>
</feature>
<feature type="binding site" evidence="7">
    <location>
        <position position="193"/>
    </location>
    <ligand>
        <name>substrate</name>
    </ligand>
</feature>
<evidence type="ECO:0000313" key="9">
    <source>
        <dbReference type="EMBL" id="TYP91657.1"/>
    </source>
</evidence>
<evidence type="ECO:0000256" key="7">
    <source>
        <dbReference type="HAMAP-Rule" id="MF_00168"/>
    </source>
</evidence>
<evidence type="ECO:0000256" key="2">
    <source>
        <dbReference type="ARBA" id="ARBA00022676"/>
    </source>
</evidence>
<dbReference type="EC" id="2.4.2.29" evidence="7"/>
<comment type="caution">
    <text evidence="7">Lacks conserved residue(s) required for the propagation of feature annotation.</text>
</comment>
<keyword evidence="5 7" id="KW-0671">Queuosine biosynthesis</keyword>
<dbReference type="Proteomes" id="UP000324595">
    <property type="component" value="Unassembled WGS sequence"/>
</dbReference>
<dbReference type="GO" id="GO:0005829">
    <property type="term" value="C:cytosol"/>
    <property type="evidence" value="ECO:0007669"/>
    <property type="project" value="TreeGrafter"/>
</dbReference>
<dbReference type="InterPro" id="IPR050076">
    <property type="entry name" value="ArchSynthase1/Queuine_TRR"/>
</dbReference>
<feature type="active site" description="Nucleophile" evidence="7">
    <location>
        <position position="270"/>
    </location>
</feature>
<dbReference type="EMBL" id="VNHY01000005">
    <property type="protein sequence ID" value="TYP91657.1"/>
    <property type="molecule type" value="Genomic_DNA"/>
</dbReference>
<proteinExistence type="inferred from homology"/>
<reference evidence="9 10" key="1">
    <citation type="submission" date="2019-07" db="EMBL/GenBank/DDBJ databases">
        <title>Genomic Encyclopedia of Archaeal and Bacterial Type Strains, Phase II (KMG-II): from individual species to whole genera.</title>
        <authorList>
            <person name="Goeker M."/>
        </authorList>
    </citation>
    <scope>NUCLEOTIDE SEQUENCE [LARGE SCALE GENOMIC DNA]</scope>
    <source>
        <strain evidence="9 10">DSM 21935</strain>
    </source>
</reference>
<feature type="active site" description="Proton acceptor" evidence="7">
    <location>
        <position position="91"/>
    </location>
</feature>
<comment type="subunit">
    <text evidence="7">Homodimer. Within each dimer, one monomer is responsible for RNA recognition and catalysis, while the other monomer binds to the replacement base PreQ1.</text>
</comment>
<dbReference type="InterPro" id="IPR036511">
    <property type="entry name" value="TGT-like_sf"/>
</dbReference>
<dbReference type="Pfam" id="PF01702">
    <property type="entry name" value="TGT"/>
    <property type="match status" value="1"/>
</dbReference>
<feature type="region of interest" description="RNA binding" evidence="7">
    <location>
        <begin position="251"/>
        <end position="257"/>
    </location>
</feature>
<dbReference type="GO" id="GO:0008479">
    <property type="term" value="F:tRNA-guanosine(34) queuine transglycosylase activity"/>
    <property type="evidence" value="ECO:0007669"/>
    <property type="project" value="UniProtKB-UniRule"/>
</dbReference>
<dbReference type="NCBIfam" id="TIGR00430">
    <property type="entry name" value="Q_tRNA_tgt"/>
    <property type="match status" value="1"/>
</dbReference>